<dbReference type="SUPFAM" id="SSF103647">
    <property type="entry name" value="TSP type-3 repeat"/>
    <property type="match status" value="1"/>
</dbReference>
<dbReference type="GO" id="GO:0005509">
    <property type="term" value="F:calcium ion binding"/>
    <property type="evidence" value="ECO:0007669"/>
    <property type="project" value="InterPro"/>
</dbReference>
<keyword evidence="1" id="KW-1015">Disulfide bond</keyword>
<dbReference type="PANTHER" id="PTHR37981">
    <property type="entry name" value="LIPASE 2"/>
    <property type="match status" value="1"/>
</dbReference>
<protein>
    <submittedName>
        <fullName evidence="6">Lipase</fullName>
        <ecNumber evidence="6">3.1.1.3</ecNumber>
    </submittedName>
</protein>
<dbReference type="Gene3D" id="2.60.40.10">
    <property type="entry name" value="Immunoglobulins"/>
    <property type="match status" value="1"/>
</dbReference>
<feature type="disulfide bond" evidence="1">
    <location>
        <begin position="131"/>
        <end position="142"/>
    </location>
</feature>
<dbReference type="EMBL" id="CP031423">
    <property type="protein sequence ID" value="AZS38625.1"/>
    <property type="molecule type" value="Genomic_DNA"/>
</dbReference>
<feature type="signal peptide" evidence="4">
    <location>
        <begin position="1"/>
        <end position="27"/>
    </location>
</feature>
<evidence type="ECO:0000256" key="4">
    <source>
        <dbReference type="SAM" id="SignalP"/>
    </source>
</evidence>
<dbReference type="GO" id="GO:0006629">
    <property type="term" value="P:lipid metabolic process"/>
    <property type="evidence" value="ECO:0007669"/>
    <property type="project" value="TreeGrafter"/>
</dbReference>
<dbReference type="SUPFAM" id="SSF52266">
    <property type="entry name" value="SGNH hydrolase"/>
    <property type="match status" value="1"/>
</dbReference>
<sequence>MASGFRSVAALVAAAGLVLGGAVTATAADGDAQEVYHVVQMGDSYSAGNGAGDYYGDPAAYRSHRSWANLYADWLSTQPDLPVQYVSYAHSGAETSDILETQLPQVSPDTDLVMFTIGGNDVGFSTIVENCFLVAFRSADGCRSSVDAAQADLSGVVEATRKILDELAAKLQPDAQIVILGYPLLATDTPYILCDYHVICWGDYEYDASAGVRQLGLEANALQDTLVAAYNQQPGVPQAIHVTDIHDLFAGHEPAPGDSNLYRWVDEFFETETQQVPPGFSAETDYRDSADKFTFWHPGITGHAQEAAHLESELGLLPRAKAVQAANAAAPADPAGAAAPTAWLAGPYVRPVGASVVLDARGSAAGGGRIVSYEWDTDGDGAYDQTTAEPTLTVPFPAAADVTASVRVAQTDGQTATASTQVLISVDGDQVPDAADNCPTVENVSQSDLDGDGVGDDCDPTSGYPPLQDAPGFSWQAAAGVEQRVGADPLPLDAVPADSPGRAVTLVGVPAGGVPAGGQLTVSAAGFAPGDPAQVSIDSEAYLLADVEIGTDGTLSVTVTVPEGLSAGAHRIYVTAPATVASAVVTVATAVPGSPGGSGSGSGGSGSGSAGPGGGRGALAASGIDVSAAPIAAGILALGAGLLLALRARRRRA</sequence>
<dbReference type="InterPro" id="IPR013783">
    <property type="entry name" value="Ig-like_fold"/>
</dbReference>
<evidence type="ECO:0000256" key="2">
    <source>
        <dbReference type="SAM" id="MobiDB-lite"/>
    </source>
</evidence>
<dbReference type="SUPFAM" id="SSF49299">
    <property type="entry name" value="PKD domain"/>
    <property type="match status" value="1"/>
</dbReference>
<keyword evidence="3" id="KW-0472">Membrane</keyword>
<dbReference type="GO" id="GO:0005975">
    <property type="term" value="P:carbohydrate metabolic process"/>
    <property type="evidence" value="ECO:0007669"/>
    <property type="project" value="UniProtKB-ARBA"/>
</dbReference>
<evidence type="ECO:0000256" key="1">
    <source>
        <dbReference type="PIRSR" id="PIRSR637460-2"/>
    </source>
</evidence>
<feature type="domain" description="PKD/Chitinase" evidence="5">
    <location>
        <begin position="344"/>
        <end position="427"/>
    </location>
</feature>
<evidence type="ECO:0000313" key="6">
    <source>
        <dbReference type="EMBL" id="AZS38625.1"/>
    </source>
</evidence>
<dbReference type="SMART" id="SM00089">
    <property type="entry name" value="PKD"/>
    <property type="match status" value="1"/>
</dbReference>
<keyword evidence="3" id="KW-1133">Transmembrane helix</keyword>
<feature type="chain" id="PRO_5018736714" evidence="4">
    <location>
        <begin position="28"/>
        <end position="653"/>
    </location>
</feature>
<dbReference type="InterPro" id="IPR037460">
    <property type="entry name" value="SEST-like"/>
</dbReference>
<dbReference type="GO" id="GO:0004806">
    <property type="term" value="F:triacylglycerol lipase activity"/>
    <property type="evidence" value="ECO:0007669"/>
    <property type="project" value="UniProtKB-EC"/>
</dbReference>
<proteinExistence type="predicted"/>
<dbReference type="InterPro" id="IPR013830">
    <property type="entry name" value="SGNH_hydro"/>
</dbReference>
<dbReference type="Pfam" id="PF13472">
    <property type="entry name" value="Lipase_GDSL_2"/>
    <property type="match status" value="1"/>
</dbReference>
<evidence type="ECO:0000256" key="3">
    <source>
        <dbReference type="SAM" id="Phobius"/>
    </source>
</evidence>
<organism evidence="6 7">
    <name type="scientific">Microbacterium lemovicicum</name>
    <dbReference type="NCBI Taxonomy" id="1072463"/>
    <lineage>
        <taxon>Bacteria</taxon>
        <taxon>Bacillati</taxon>
        <taxon>Actinomycetota</taxon>
        <taxon>Actinomycetes</taxon>
        <taxon>Micrococcales</taxon>
        <taxon>Microbacteriaceae</taxon>
        <taxon>Microbacterium</taxon>
    </lineage>
</organism>
<evidence type="ECO:0000259" key="5">
    <source>
        <dbReference type="SMART" id="SM00089"/>
    </source>
</evidence>
<name>A0A3Q9J2S0_9MICO</name>
<keyword evidence="3" id="KW-0812">Transmembrane</keyword>
<dbReference type="InterPro" id="IPR022409">
    <property type="entry name" value="PKD/Chitinase_dom"/>
</dbReference>
<dbReference type="InterPro" id="IPR035986">
    <property type="entry name" value="PKD_dom_sf"/>
</dbReference>
<feature type="region of interest" description="Disordered" evidence="2">
    <location>
        <begin position="593"/>
        <end position="614"/>
    </location>
</feature>
<evidence type="ECO:0000313" key="7">
    <source>
        <dbReference type="Proteomes" id="UP000276888"/>
    </source>
</evidence>
<dbReference type="InterPro" id="IPR036514">
    <property type="entry name" value="SGNH_hydro_sf"/>
</dbReference>
<dbReference type="Proteomes" id="UP000276888">
    <property type="component" value="Chromosome"/>
</dbReference>
<dbReference type="EC" id="3.1.1.3" evidence="6"/>
<dbReference type="AlphaFoldDB" id="A0A3Q9J2S0"/>
<reference evidence="6 7" key="1">
    <citation type="submission" date="2018-08" db="EMBL/GenBank/DDBJ databases">
        <title>Microbacterium lemovicicum sp. nov., a bacterium isolated from a natural uranium-rich soil.</title>
        <authorList>
            <person name="ORTET P."/>
        </authorList>
    </citation>
    <scope>NUCLEOTIDE SEQUENCE [LARGE SCALE GENOMIC DNA]</scope>
    <source>
        <strain evidence="6 7">Viu22</strain>
    </source>
</reference>
<accession>A0A3Q9J2S0</accession>
<feature type="compositionally biased region" description="Gly residues" evidence="2">
    <location>
        <begin position="594"/>
        <end position="614"/>
    </location>
</feature>
<keyword evidence="7" id="KW-1185">Reference proteome</keyword>
<dbReference type="Gene3D" id="3.40.50.1110">
    <property type="entry name" value="SGNH hydrolase"/>
    <property type="match status" value="1"/>
</dbReference>
<dbReference type="RefSeq" id="WP_127097027.1">
    <property type="nucleotide sequence ID" value="NZ_CP031423.1"/>
</dbReference>
<dbReference type="OrthoDB" id="5503950at2"/>
<dbReference type="KEGG" id="mlv:CVS47_03284"/>
<keyword evidence="6" id="KW-0378">Hydrolase</keyword>
<dbReference type="CDD" id="cd00146">
    <property type="entry name" value="PKD"/>
    <property type="match status" value="1"/>
</dbReference>
<gene>
    <name evidence="6" type="ORF">CVS47_03284</name>
</gene>
<keyword evidence="4" id="KW-0732">Signal</keyword>
<dbReference type="InterPro" id="IPR028974">
    <property type="entry name" value="TSP_type-3_rpt"/>
</dbReference>
<dbReference type="PANTHER" id="PTHR37981:SF1">
    <property type="entry name" value="SGNH HYDROLASE-TYPE ESTERASE DOMAIN-CONTAINING PROTEIN"/>
    <property type="match status" value="1"/>
</dbReference>
<feature type="transmembrane region" description="Helical" evidence="3">
    <location>
        <begin position="628"/>
        <end position="646"/>
    </location>
</feature>